<keyword evidence="6" id="KW-0813">Transport</keyword>
<keyword evidence="3 6" id="KW-0812">Transmembrane</keyword>
<protein>
    <submittedName>
        <fullName evidence="8">Zinc ABC transporter, inner membrane permease protein ZnuB</fullName>
    </submittedName>
</protein>
<feature type="transmembrane region" description="Helical" evidence="7">
    <location>
        <begin position="255"/>
        <end position="274"/>
    </location>
</feature>
<dbReference type="AlphaFoldDB" id="A0A0K1PD67"/>
<dbReference type="PANTHER" id="PTHR30477">
    <property type="entry name" value="ABC-TRANSPORTER METAL-BINDING PROTEIN"/>
    <property type="match status" value="1"/>
</dbReference>
<dbReference type="GO" id="GO:0055085">
    <property type="term" value="P:transmembrane transport"/>
    <property type="evidence" value="ECO:0007669"/>
    <property type="project" value="InterPro"/>
</dbReference>
<feature type="transmembrane region" description="Helical" evidence="7">
    <location>
        <begin position="140"/>
        <end position="158"/>
    </location>
</feature>
<organism evidence="8 9">
    <name type="scientific">Vulgatibacter incomptus</name>
    <dbReference type="NCBI Taxonomy" id="1391653"/>
    <lineage>
        <taxon>Bacteria</taxon>
        <taxon>Pseudomonadati</taxon>
        <taxon>Myxococcota</taxon>
        <taxon>Myxococcia</taxon>
        <taxon>Myxococcales</taxon>
        <taxon>Cystobacterineae</taxon>
        <taxon>Vulgatibacteraceae</taxon>
        <taxon>Vulgatibacter</taxon>
    </lineage>
</organism>
<dbReference type="Proteomes" id="UP000055590">
    <property type="component" value="Chromosome"/>
</dbReference>
<evidence type="ECO:0000256" key="4">
    <source>
        <dbReference type="ARBA" id="ARBA00022989"/>
    </source>
</evidence>
<feature type="transmembrane region" description="Helical" evidence="7">
    <location>
        <begin position="228"/>
        <end position="249"/>
    </location>
</feature>
<dbReference type="GO" id="GO:0043190">
    <property type="term" value="C:ATP-binding cassette (ABC) transporter complex"/>
    <property type="evidence" value="ECO:0007669"/>
    <property type="project" value="InterPro"/>
</dbReference>
<accession>A0A0K1PD67</accession>
<feature type="transmembrane region" description="Helical" evidence="7">
    <location>
        <begin position="179"/>
        <end position="197"/>
    </location>
</feature>
<gene>
    <name evidence="8" type="ORF">AKJ08_1875</name>
</gene>
<dbReference type="GO" id="GO:0010043">
    <property type="term" value="P:response to zinc ion"/>
    <property type="evidence" value="ECO:0007669"/>
    <property type="project" value="TreeGrafter"/>
</dbReference>
<evidence type="ECO:0000256" key="1">
    <source>
        <dbReference type="ARBA" id="ARBA00004141"/>
    </source>
</evidence>
<dbReference type="Gene3D" id="1.10.3470.10">
    <property type="entry name" value="ABC transporter involved in vitamin B12 uptake, BtuC"/>
    <property type="match status" value="1"/>
</dbReference>
<keyword evidence="9" id="KW-1185">Reference proteome</keyword>
<evidence type="ECO:0000256" key="3">
    <source>
        <dbReference type="ARBA" id="ARBA00022692"/>
    </source>
</evidence>
<dbReference type="InterPro" id="IPR001626">
    <property type="entry name" value="ABC_TroCD"/>
</dbReference>
<dbReference type="STRING" id="1391653.AKJ08_1875"/>
<feature type="transmembrane region" description="Helical" evidence="7">
    <location>
        <begin position="203"/>
        <end position="221"/>
    </location>
</feature>
<evidence type="ECO:0000313" key="8">
    <source>
        <dbReference type="EMBL" id="AKU91488.1"/>
    </source>
</evidence>
<evidence type="ECO:0000313" key="9">
    <source>
        <dbReference type="Proteomes" id="UP000055590"/>
    </source>
</evidence>
<evidence type="ECO:0000256" key="2">
    <source>
        <dbReference type="ARBA" id="ARBA00008034"/>
    </source>
</evidence>
<sequence>MNGISFWEASFLWRDPLIAVCLGAFLCSLAGVFVVLKRSAFVGAAVSQAAGLGVVLALLAPHVIGLSPPPLAAGILVGASSAGLFSLSRKGGRVGVESSIALAYVIAGAASLLLGVFLTHEYEAVHSLLFGDAVAAPPEELLALAVTAVGIALIQLAFGRKLLFVSFDPETARAMGMAVRRYNATLYFSIGLGLAVATRALGALPVFALTVIPAAGGLLLFDRLRAVFAFAIGTALASGVVGYYLSFVWEKPTGAMIVACAAIALVPGSVRSLLRR</sequence>
<feature type="transmembrane region" description="Helical" evidence="7">
    <location>
        <begin position="17"/>
        <end position="36"/>
    </location>
</feature>
<name>A0A0K1PD67_9BACT</name>
<evidence type="ECO:0000256" key="5">
    <source>
        <dbReference type="ARBA" id="ARBA00023136"/>
    </source>
</evidence>
<dbReference type="KEGG" id="vin:AKJ08_1875"/>
<feature type="transmembrane region" description="Helical" evidence="7">
    <location>
        <begin position="70"/>
        <end position="88"/>
    </location>
</feature>
<dbReference type="SUPFAM" id="SSF81345">
    <property type="entry name" value="ABC transporter involved in vitamin B12 uptake, BtuC"/>
    <property type="match status" value="1"/>
</dbReference>
<dbReference type="EMBL" id="CP012332">
    <property type="protein sequence ID" value="AKU91488.1"/>
    <property type="molecule type" value="Genomic_DNA"/>
</dbReference>
<dbReference type="RefSeq" id="WP_050725790.1">
    <property type="nucleotide sequence ID" value="NZ_CP012332.1"/>
</dbReference>
<proteinExistence type="inferred from homology"/>
<evidence type="ECO:0000256" key="7">
    <source>
        <dbReference type="SAM" id="Phobius"/>
    </source>
</evidence>
<evidence type="ECO:0000256" key="6">
    <source>
        <dbReference type="RuleBase" id="RU003943"/>
    </source>
</evidence>
<keyword evidence="4 7" id="KW-1133">Transmembrane helix</keyword>
<feature type="transmembrane region" description="Helical" evidence="7">
    <location>
        <begin position="100"/>
        <end position="120"/>
    </location>
</feature>
<feature type="transmembrane region" description="Helical" evidence="7">
    <location>
        <begin position="41"/>
        <end position="64"/>
    </location>
</feature>
<dbReference type="PANTHER" id="PTHR30477:SF19">
    <property type="entry name" value="METAL ABC TRANSPORTER PERMEASE"/>
    <property type="match status" value="1"/>
</dbReference>
<comment type="similarity">
    <text evidence="2 6">Belongs to the ABC-3 integral membrane protein family.</text>
</comment>
<comment type="subcellular location">
    <subcellularLocation>
        <location evidence="6">Cell membrane</location>
        <topology evidence="6">Multi-pass membrane protein</topology>
    </subcellularLocation>
    <subcellularLocation>
        <location evidence="1">Membrane</location>
        <topology evidence="1">Multi-pass membrane protein</topology>
    </subcellularLocation>
</comment>
<keyword evidence="5 7" id="KW-0472">Membrane</keyword>
<dbReference type="Pfam" id="PF00950">
    <property type="entry name" value="ABC-3"/>
    <property type="match status" value="1"/>
</dbReference>
<reference evidence="8 9" key="1">
    <citation type="submission" date="2015-08" db="EMBL/GenBank/DDBJ databases">
        <authorList>
            <person name="Babu N.S."/>
            <person name="Beckwith C.J."/>
            <person name="Beseler K.G."/>
            <person name="Brison A."/>
            <person name="Carone J.V."/>
            <person name="Caskin T.P."/>
            <person name="Diamond M."/>
            <person name="Durham M.E."/>
            <person name="Foxe J.M."/>
            <person name="Go M."/>
            <person name="Henderson B.A."/>
            <person name="Jones I.B."/>
            <person name="McGettigan J.A."/>
            <person name="Micheletti S.J."/>
            <person name="Nasrallah M.E."/>
            <person name="Ortiz D."/>
            <person name="Piller C.R."/>
            <person name="Privatt S.R."/>
            <person name="Schneider S.L."/>
            <person name="Sharp S."/>
            <person name="Smith T.C."/>
            <person name="Stanton J.D."/>
            <person name="Ullery H.E."/>
            <person name="Wilson R.J."/>
            <person name="Serrano M.G."/>
            <person name="Buck G."/>
            <person name="Lee V."/>
            <person name="Wang Y."/>
            <person name="Carvalho R."/>
            <person name="Voegtly L."/>
            <person name="Shi R."/>
            <person name="Duckworth R."/>
            <person name="Johnson A."/>
            <person name="Loviza R."/>
            <person name="Walstead R."/>
            <person name="Shah Z."/>
            <person name="Kiflezghi M."/>
            <person name="Wade K."/>
            <person name="Ball S.L."/>
            <person name="Bradley K.W."/>
            <person name="Asai D.J."/>
            <person name="Bowman C.A."/>
            <person name="Russell D.A."/>
            <person name="Pope W.H."/>
            <person name="Jacobs-Sera D."/>
            <person name="Hendrix R.W."/>
            <person name="Hatfull G.F."/>
        </authorList>
    </citation>
    <scope>NUCLEOTIDE SEQUENCE [LARGE SCALE GENOMIC DNA]</scope>
    <source>
        <strain evidence="8 9">DSM 27710</strain>
    </source>
</reference>
<dbReference type="InterPro" id="IPR037294">
    <property type="entry name" value="ABC_BtuC-like"/>
</dbReference>